<accession>G7LCJ0</accession>
<dbReference type="EMBL" id="CM001224">
    <property type="protein sequence ID" value="AET01241.2"/>
    <property type="molecule type" value="Genomic_DNA"/>
</dbReference>
<dbReference type="HOGENOM" id="CLU_1063077_0_0_1"/>
<reference evidence="1 3" key="2">
    <citation type="journal article" date="2014" name="BMC Genomics">
        <title>An improved genome release (version Mt4.0) for the model legume Medicago truncatula.</title>
        <authorList>
            <person name="Tang H."/>
            <person name="Krishnakumar V."/>
            <person name="Bidwell S."/>
            <person name="Rosen B."/>
            <person name="Chan A."/>
            <person name="Zhou S."/>
            <person name="Gentzbittel L."/>
            <person name="Childs K.L."/>
            <person name="Yandell M."/>
            <person name="Gundlach H."/>
            <person name="Mayer K.F."/>
            <person name="Schwartz D.C."/>
            <person name="Town C.D."/>
        </authorList>
    </citation>
    <scope>GENOME REANNOTATION</scope>
    <source>
        <strain evidence="2 3">cv. Jemalong A17</strain>
    </source>
</reference>
<gene>
    <name evidence="1" type="ordered locus">MTR_8g008830</name>
</gene>
<evidence type="ECO:0000313" key="3">
    <source>
        <dbReference type="Proteomes" id="UP000002051"/>
    </source>
</evidence>
<protein>
    <submittedName>
        <fullName evidence="1 2">Uncharacterized protein</fullName>
    </submittedName>
</protein>
<dbReference type="AlphaFoldDB" id="G7LCJ0"/>
<name>G7LCJ0_MEDTR</name>
<reference evidence="1 3" key="1">
    <citation type="journal article" date="2011" name="Nature">
        <title>The Medicago genome provides insight into the evolution of rhizobial symbioses.</title>
        <authorList>
            <person name="Young N.D."/>
            <person name="Debelle F."/>
            <person name="Oldroyd G.E."/>
            <person name="Geurts R."/>
            <person name="Cannon S.B."/>
            <person name="Udvardi M.K."/>
            <person name="Benedito V.A."/>
            <person name="Mayer K.F."/>
            <person name="Gouzy J."/>
            <person name="Schoof H."/>
            <person name="Van de Peer Y."/>
            <person name="Proost S."/>
            <person name="Cook D.R."/>
            <person name="Meyers B.C."/>
            <person name="Spannagl M."/>
            <person name="Cheung F."/>
            <person name="De Mita S."/>
            <person name="Krishnakumar V."/>
            <person name="Gundlach H."/>
            <person name="Zhou S."/>
            <person name="Mudge J."/>
            <person name="Bharti A.K."/>
            <person name="Murray J.D."/>
            <person name="Naoumkina M.A."/>
            <person name="Rosen B."/>
            <person name="Silverstein K.A."/>
            <person name="Tang H."/>
            <person name="Rombauts S."/>
            <person name="Zhao P.X."/>
            <person name="Zhou P."/>
            <person name="Barbe V."/>
            <person name="Bardou P."/>
            <person name="Bechner M."/>
            <person name="Bellec A."/>
            <person name="Berger A."/>
            <person name="Berges H."/>
            <person name="Bidwell S."/>
            <person name="Bisseling T."/>
            <person name="Choisne N."/>
            <person name="Couloux A."/>
            <person name="Denny R."/>
            <person name="Deshpande S."/>
            <person name="Dai X."/>
            <person name="Doyle J.J."/>
            <person name="Dudez A.M."/>
            <person name="Farmer A.D."/>
            <person name="Fouteau S."/>
            <person name="Franken C."/>
            <person name="Gibelin C."/>
            <person name="Gish J."/>
            <person name="Goldstein S."/>
            <person name="Gonzalez A.J."/>
            <person name="Green P.J."/>
            <person name="Hallab A."/>
            <person name="Hartog M."/>
            <person name="Hua A."/>
            <person name="Humphray S.J."/>
            <person name="Jeong D.H."/>
            <person name="Jing Y."/>
            <person name="Jocker A."/>
            <person name="Kenton S.M."/>
            <person name="Kim D.J."/>
            <person name="Klee K."/>
            <person name="Lai H."/>
            <person name="Lang C."/>
            <person name="Lin S."/>
            <person name="Macmil S.L."/>
            <person name="Magdelenat G."/>
            <person name="Matthews L."/>
            <person name="McCorrison J."/>
            <person name="Monaghan E.L."/>
            <person name="Mun J.H."/>
            <person name="Najar F.Z."/>
            <person name="Nicholson C."/>
            <person name="Noirot C."/>
            <person name="O'Bleness M."/>
            <person name="Paule C.R."/>
            <person name="Poulain J."/>
            <person name="Prion F."/>
            <person name="Qin B."/>
            <person name="Qu C."/>
            <person name="Retzel E.F."/>
            <person name="Riddle C."/>
            <person name="Sallet E."/>
            <person name="Samain S."/>
            <person name="Samson N."/>
            <person name="Sanders I."/>
            <person name="Saurat O."/>
            <person name="Scarpelli C."/>
            <person name="Schiex T."/>
            <person name="Segurens B."/>
            <person name="Severin A.J."/>
            <person name="Sherrier D.J."/>
            <person name="Shi R."/>
            <person name="Sims S."/>
            <person name="Singer S.R."/>
            <person name="Sinharoy S."/>
            <person name="Sterck L."/>
            <person name="Viollet A."/>
            <person name="Wang B.B."/>
            <person name="Wang K."/>
            <person name="Wang M."/>
            <person name="Wang X."/>
            <person name="Warfsmann J."/>
            <person name="Weissenbach J."/>
            <person name="White D.D."/>
            <person name="White J.D."/>
            <person name="Wiley G.B."/>
            <person name="Wincker P."/>
            <person name="Xing Y."/>
            <person name="Yang L."/>
            <person name="Yao Z."/>
            <person name="Ying F."/>
            <person name="Zhai J."/>
            <person name="Zhou L."/>
            <person name="Zuber A."/>
            <person name="Denarie J."/>
            <person name="Dixon R.A."/>
            <person name="May G.D."/>
            <person name="Schwartz D.C."/>
            <person name="Rogers J."/>
            <person name="Quetier F."/>
            <person name="Town C.D."/>
            <person name="Roe B.A."/>
        </authorList>
    </citation>
    <scope>NUCLEOTIDE SEQUENCE [LARGE SCALE GENOMIC DNA]</scope>
    <source>
        <strain evidence="1">A17</strain>
        <strain evidence="2 3">cv. Jemalong A17</strain>
    </source>
</reference>
<dbReference type="Proteomes" id="UP000002051">
    <property type="component" value="Chromosome 8"/>
</dbReference>
<proteinExistence type="predicted"/>
<organism evidence="1 3">
    <name type="scientific">Medicago truncatula</name>
    <name type="common">Barrel medic</name>
    <name type="synonym">Medicago tribuloides</name>
    <dbReference type="NCBI Taxonomy" id="3880"/>
    <lineage>
        <taxon>Eukaryota</taxon>
        <taxon>Viridiplantae</taxon>
        <taxon>Streptophyta</taxon>
        <taxon>Embryophyta</taxon>
        <taxon>Tracheophyta</taxon>
        <taxon>Spermatophyta</taxon>
        <taxon>Magnoliopsida</taxon>
        <taxon>eudicotyledons</taxon>
        <taxon>Gunneridae</taxon>
        <taxon>Pentapetalae</taxon>
        <taxon>rosids</taxon>
        <taxon>fabids</taxon>
        <taxon>Fabales</taxon>
        <taxon>Fabaceae</taxon>
        <taxon>Papilionoideae</taxon>
        <taxon>50 kb inversion clade</taxon>
        <taxon>NPAAA clade</taxon>
        <taxon>Hologalegina</taxon>
        <taxon>IRL clade</taxon>
        <taxon>Trifolieae</taxon>
        <taxon>Medicago</taxon>
    </lineage>
</organism>
<accession>A0A0C3XW52</accession>
<dbReference type="PANTHER" id="PTHR34146">
    <property type="entry name" value="POLYNUCLEOTIDYL TRANSFERASE, RIBONUCLEASE H-LIKE SUPERFAMILY PROTEIN-RELATED"/>
    <property type="match status" value="1"/>
</dbReference>
<dbReference type="PaxDb" id="3880-AET01241"/>
<dbReference type="PANTHER" id="PTHR34146:SF3">
    <property type="entry name" value="POLYNUCLEOTIDYL TRANSFERASE, RIBONUCLEASE H-LIKE SUPERFAMILY PROTEIN"/>
    <property type="match status" value="1"/>
</dbReference>
<reference evidence="2" key="3">
    <citation type="submission" date="2015-04" db="UniProtKB">
        <authorList>
            <consortium name="EnsemblPlants"/>
        </authorList>
    </citation>
    <scope>IDENTIFICATION</scope>
    <source>
        <strain evidence="2">cv. Jemalong A17</strain>
    </source>
</reference>
<sequence length="262" mass="29590">MTAISAPACTPQSHLLDVKIDHILSADLVSSCRNIVRSIFNEPDEAAILSMPLFFSTQADCRIWHYSSDGSYTVKSAYSLCMKQIIESSHEPVSSNRQVVWKFGVPQSVLSLLWCLLRTCLRTRVNLLSGEFGVNFMMLWSLWKCRNNKLWENKSSTVSYIINHVMSGKPFNNITPTNPCLAICSCSETNLHRTMVQRHRTASNPCRASVPEAEALTLLESLQTAHAEGFQRVIFYRDRRTLVSTLNSRCLLTELGEIISQQ</sequence>
<evidence type="ECO:0000313" key="1">
    <source>
        <dbReference type="EMBL" id="AET01241.2"/>
    </source>
</evidence>
<dbReference type="EnsemblPlants" id="AET01241">
    <property type="protein sequence ID" value="AET01241"/>
    <property type="gene ID" value="MTR_8g008830"/>
</dbReference>
<keyword evidence="3" id="KW-1185">Reference proteome</keyword>
<evidence type="ECO:0000313" key="2">
    <source>
        <dbReference type="EnsemblPlants" id="AET01241"/>
    </source>
</evidence>